<feature type="region of interest" description="Disordered" evidence="1">
    <location>
        <begin position="53"/>
        <end position="73"/>
    </location>
</feature>
<organism evidence="3 4">
    <name type="scientific">Streptomyces flavidovirens</name>
    <dbReference type="NCBI Taxonomy" id="67298"/>
    <lineage>
        <taxon>Bacteria</taxon>
        <taxon>Bacillati</taxon>
        <taxon>Actinomycetota</taxon>
        <taxon>Actinomycetes</taxon>
        <taxon>Kitasatosporales</taxon>
        <taxon>Streptomycetaceae</taxon>
        <taxon>Streptomyces</taxon>
    </lineage>
</organism>
<keyword evidence="4" id="KW-1185">Reference proteome</keyword>
<dbReference type="Proteomes" id="UP001601976">
    <property type="component" value="Unassembled WGS sequence"/>
</dbReference>
<evidence type="ECO:0000256" key="2">
    <source>
        <dbReference type="SAM" id="SignalP"/>
    </source>
</evidence>
<keyword evidence="3" id="KW-0547">Nucleotide-binding</keyword>
<gene>
    <name evidence="3" type="ORF">ACFYWW_24290</name>
</gene>
<keyword evidence="3" id="KW-0067">ATP-binding</keyword>
<sequence>MKQSAAKTLGAAALGAAFAAAAAGSASAAPVAPAVPDLTGAVSSATTTLPAQDVVGKLPGGAPEALTGGTSTLTGSALTLPTTATEAVAKAQAADGKGGSGSADPVKGLLGGLPAGTVLPGLGG</sequence>
<proteinExistence type="predicted"/>
<reference evidence="3 4" key="1">
    <citation type="submission" date="2024-10" db="EMBL/GenBank/DDBJ databases">
        <title>The Natural Products Discovery Center: Release of the First 8490 Sequenced Strains for Exploring Actinobacteria Biosynthetic Diversity.</title>
        <authorList>
            <person name="Kalkreuter E."/>
            <person name="Kautsar S.A."/>
            <person name="Yang D."/>
            <person name="Bader C.D."/>
            <person name="Teijaro C.N."/>
            <person name="Fluegel L."/>
            <person name="Davis C.M."/>
            <person name="Simpson J.R."/>
            <person name="Lauterbach L."/>
            <person name="Steele A.D."/>
            <person name="Gui C."/>
            <person name="Meng S."/>
            <person name="Li G."/>
            <person name="Viehrig K."/>
            <person name="Ye F."/>
            <person name="Su P."/>
            <person name="Kiefer A.F."/>
            <person name="Nichols A."/>
            <person name="Cepeda A.J."/>
            <person name="Yan W."/>
            <person name="Fan B."/>
            <person name="Jiang Y."/>
            <person name="Adhikari A."/>
            <person name="Zheng C.-J."/>
            <person name="Schuster L."/>
            <person name="Cowan T.M."/>
            <person name="Smanski M.J."/>
            <person name="Chevrette M.G."/>
            <person name="De Carvalho L.P.S."/>
            <person name="Shen B."/>
        </authorList>
    </citation>
    <scope>NUCLEOTIDE SEQUENCE [LARGE SCALE GENOMIC DNA]</scope>
    <source>
        <strain evidence="3 4">NPDC003029</strain>
    </source>
</reference>
<keyword evidence="2" id="KW-0732">Signal</keyword>
<dbReference type="RefSeq" id="WP_214898151.1">
    <property type="nucleotide sequence ID" value="NZ_JBIAPK010000007.1"/>
</dbReference>
<accession>A0ABW6RMN9</accession>
<evidence type="ECO:0000256" key="1">
    <source>
        <dbReference type="SAM" id="MobiDB-lite"/>
    </source>
</evidence>
<dbReference type="GO" id="GO:0005524">
    <property type="term" value="F:ATP binding"/>
    <property type="evidence" value="ECO:0007669"/>
    <property type="project" value="UniProtKB-KW"/>
</dbReference>
<dbReference type="EMBL" id="JBIAPK010000007">
    <property type="protein sequence ID" value="MFF3341809.1"/>
    <property type="molecule type" value="Genomic_DNA"/>
</dbReference>
<protein>
    <submittedName>
        <fullName evidence="3">ATP-binding protein</fullName>
    </submittedName>
</protein>
<name>A0ABW6RMN9_9ACTN</name>
<comment type="caution">
    <text evidence="3">The sequence shown here is derived from an EMBL/GenBank/DDBJ whole genome shotgun (WGS) entry which is preliminary data.</text>
</comment>
<evidence type="ECO:0000313" key="4">
    <source>
        <dbReference type="Proteomes" id="UP001601976"/>
    </source>
</evidence>
<feature type="chain" id="PRO_5045694903" evidence="2">
    <location>
        <begin position="29"/>
        <end position="124"/>
    </location>
</feature>
<feature type="signal peptide" evidence="2">
    <location>
        <begin position="1"/>
        <end position="28"/>
    </location>
</feature>
<evidence type="ECO:0000313" key="3">
    <source>
        <dbReference type="EMBL" id="MFF3341809.1"/>
    </source>
</evidence>
<feature type="region of interest" description="Disordered" evidence="1">
    <location>
        <begin position="91"/>
        <end position="110"/>
    </location>
</feature>